<name>A0A8J7FCJ2_9GAMM</name>
<evidence type="ECO:0000256" key="4">
    <source>
        <dbReference type="ARBA" id="ARBA00022475"/>
    </source>
</evidence>
<dbReference type="PRINTS" id="PR00344">
    <property type="entry name" value="BCTRLSENSOR"/>
</dbReference>
<evidence type="ECO:0000256" key="12">
    <source>
        <dbReference type="ARBA" id="ARBA00023012"/>
    </source>
</evidence>
<keyword evidence="6" id="KW-0808">Transferase</keyword>
<keyword evidence="9 16" id="KW-0418">Kinase</keyword>
<dbReference type="InterPro" id="IPR004358">
    <property type="entry name" value="Sig_transdc_His_kin-like_C"/>
</dbReference>
<keyword evidence="4" id="KW-1003">Cell membrane</keyword>
<keyword evidence="11" id="KW-1133">Transmembrane helix</keyword>
<accession>A0A8J7FCJ2</accession>
<dbReference type="InterPro" id="IPR003594">
    <property type="entry name" value="HATPase_dom"/>
</dbReference>
<evidence type="ECO:0000256" key="6">
    <source>
        <dbReference type="ARBA" id="ARBA00022679"/>
    </source>
</evidence>
<keyword evidence="17" id="KW-1185">Reference proteome</keyword>
<evidence type="ECO:0000256" key="7">
    <source>
        <dbReference type="ARBA" id="ARBA00022692"/>
    </source>
</evidence>
<evidence type="ECO:0000313" key="17">
    <source>
        <dbReference type="Proteomes" id="UP000640333"/>
    </source>
</evidence>
<reference evidence="16" key="1">
    <citation type="submission" date="2020-10" db="EMBL/GenBank/DDBJ databases">
        <title>Bacterium isolated from coastal waters sediment.</title>
        <authorList>
            <person name="Chen R.-J."/>
            <person name="Lu D.-C."/>
            <person name="Zhu K.-L."/>
            <person name="Du Z.-J."/>
        </authorList>
    </citation>
    <scope>NUCLEOTIDE SEQUENCE</scope>
    <source>
        <strain evidence="16">N1Y112</strain>
    </source>
</reference>
<feature type="domain" description="Histidine kinase" evidence="14">
    <location>
        <begin position="249"/>
        <end position="465"/>
    </location>
</feature>
<dbReference type="Proteomes" id="UP000640333">
    <property type="component" value="Unassembled WGS sequence"/>
</dbReference>
<proteinExistence type="predicted"/>
<keyword evidence="13" id="KW-0472">Membrane</keyword>
<dbReference type="InterPro" id="IPR036890">
    <property type="entry name" value="HATPase_C_sf"/>
</dbReference>
<dbReference type="SUPFAM" id="SSF55874">
    <property type="entry name" value="ATPase domain of HSP90 chaperone/DNA topoisomerase II/histidine kinase"/>
    <property type="match status" value="1"/>
</dbReference>
<evidence type="ECO:0000256" key="11">
    <source>
        <dbReference type="ARBA" id="ARBA00022989"/>
    </source>
</evidence>
<evidence type="ECO:0000256" key="3">
    <source>
        <dbReference type="ARBA" id="ARBA00012438"/>
    </source>
</evidence>
<dbReference type="AlphaFoldDB" id="A0A8J7FCJ2"/>
<dbReference type="InterPro" id="IPR003660">
    <property type="entry name" value="HAMP_dom"/>
</dbReference>
<dbReference type="InterPro" id="IPR005467">
    <property type="entry name" value="His_kinase_dom"/>
</dbReference>
<comment type="caution">
    <text evidence="16">The sequence shown here is derived from an EMBL/GenBank/DDBJ whole genome shotgun (WGS) entry which is preliminary data.</text>
</comment>
<dbReference type="PANTHER" id="PTHR45528">
    <property type="entry name" value="SENSOR HISTIDINE KINASE CPXA"/>
    <property type="match status" value="1"/>
</dbReference>
<evidence type="ECO:0000313" key="16">
    <source>
        <dbReference type="EMBL" id="MBE9398537.1"/>
    </source>
</evidence>
<keyword evidence="5" id="KW-0597">Phosphoprotein</keyword>
<feature type="domain" description="HAMP" evidence="15">
    <location>
        <begin position="189"/>
        <end position="241"/>
    </location>
</feature>
<dbReference type="CDD" id="cd00082">
    <property type="entry name" value="HisKA"/>
    <property type="match status" value="1"/>
</dbReference>
<evidence type="ECO:0000256" key="8">
    <source>
        <dbReference type="ARBA" id="ARBA00022741"/>
    </source>
</evidence>
<dbReference type="EC" id="2.7.13.3" evidence="3"/>
<protein>
    <recommendedName>
        <fullName evidence="3">histidine kinase</fullName>
        <ecNumber evidence="3">2.7.13.3</ecNumber>
    </recommendedName>
</protein>
<keyword evidence="7" id="KW-0812">Transmembrane</keyword>
<comment type="subcellular location">
    <subcellularLocation>
        <location evidence="2">Cell membrane</location>
        <topology evidence="2">Multi-pass membrane protein</topology>
    </subcellularLocation>
</comment>
<dbReference type="Pfam" id="PF02518">
    <property type="entry name" value="HATPase_c"/>
    <property type="match status" value="1"/>
</dbReference>
<evidence type="ECO:0000256" key="2">
    <source>
        <dbReference type="ARBA" id="ARBA00004651"/>
    </source>
</evidence>
<dbReference type="RefSeq" id="WP_193954174.1">
    <property type="nucleotide sequence ID" value="NZ_JADEYS010000016.1"/>
</dbReference>
<dbReference type="GO" id="GO:0005886">
    <property type="term" value="C:plasma membrane"/>
    <property type="evidence" value="ECO:0007669"/>
    <property type="project" value="UniProtKB-SubCell"/>
</dbReference>
<dbReference type="SMART" id="SM00388">
    <property type="entry name" value="HisKA"/>
    <property type="match status" value="1"/>
</dbReference>
<dbReference type="Gene3D" id="6.10.340.10">
    <property type="match status" value="1"/>
</dbReference>
<dbReference type="PROSITE" id="PS50885">
    <property type="entry name" value="HAMP"/>
    <property type="match status" value="1"/>
</dbReference>
<dbReference type="SMART" id="SM00387">
    <property type="entry name" value="HATPase_c"/>
    <property type="match status" value="1"/>
</dbReference>
<dbReference type="EMBL" id="JADEYS010000016">
    <property type="protein sequence ID" value="MBE9398537.1"/>
    <property type="molecule type" value="Genomic_DNA"/>
</dbReference>
<evidence type="ECO:0000259" key="14">
    <source>
        <dbReference type="PROSITE" id="PS50109"/>
    </source>
</evidence>
<dbReference type="InterPro" id="IPR036097">
    <property type="entry name" value="HisK_dim/P_sf"/>
</dbReference>
<dbReference type="PROSITE" id="PS50109">
    <property type="entry name" value="HIS_KIN"/>
    <property type="match status" value="1"/>
</dbReference>
<dbReference type="GO" id="GO:0000155">
    <property type="term" value="F:phosphorelay sensor kinase activity"/>
    <property type="evidence" value="ECO:0007669"/>
    <property type="project" value="InterPro"/>
</dbReference>
<evidence type="ECO:0000256" key="9">
    <source>
        <dbReference type="ARBA" id="ARBA00022777"/>
    </source>
</evidence>
<dbReference type="GO" id="GO:0005524">
    <property type="term" value="F:ATP binding"/>
    <property type="evidence" value="ECO:0007669"/>
    <property type="project" value="UniProtKB-KW"/>
</dbReference>
<dbReference type="Pfam" id="PF00512">
    <property type="entry name" value="HisKA"/>
    <property type="match status" value="1"/>
</dbReference>
<evidence type="ECO:0000256" key="1">
    <source>
        <dbReference type="ARBA" id="ARBA00000085"/>
    </source>
</evidence>
<dbReference type="Gene3D" id="3.30.565.10">
    <property type="entry name" value="Histidine kinase-like ATPase, C-terminal domain"/>
    <property type="match status" value="1"/>
</dbReference>
<keyword evidence="12" id="KW-0902">Two-component regulatory system</keyword>
<dbReference type="SUPFAM" id="SSF47384">
    <property type="entry name" value="Homodimeric domain of signal transducing histidine kinase"/>
    <property type="match status" value="1"/>
</dbReference>
<organism evidence="16 17">
    <name type="scientific">Pontibacterium sinense</name>
    <dbReference type="NCBI Taxonomy" id="2781979"/>
    <lineage>
        <taxon>Bacteria</taxon>
        <taxon>Pseudomonadati</taxon>
        <taxon>Pseudomonadota</taxon>
        <taxon>Gammaproteobacteria</taxon>
        <taxon>Oceanospirillales</taxon>
        <taxon>Oceanospirillaceae</taxon>
        <taxon>Pontibacterium</taxon>
    </lineage>
</organism>
<keyword evidence="10" id="KW-0067">ATP-binding</keyword>
<keyword evidence="8" id="KW-0547">Nucleotide-binding</keyword>
<evidence type="ECO:0000256" key="5">
    <source>
        <dbReference type="ARBA" id="ARBA00022553"/>
    </source>
</evidence>
<dbReference type="PANTHER" id="PTHR45528:SF1">
    <property type="entry name" value="SENSOR HISTIDINE KINASE CPXA"/>
    <property type="match status" value="1"/>
</dbReference>
<sequence length="466" mass="52634">MNQSRFANWRPNSLKQLVLVAFILVVMPLGILLFQASNALVEQSAMGRDLARQSLEISRRGQSMQQLAEDITRASRQYKILAREEIKLRLIDQINNYRQLLTIQSFALDASDHIHLIYEHLDKLADSNFDPEGLLLISLTRDLNVRLDQALDVRLKDLNTVAHNTQNALVVQASILIGMSALMMVFFSRRISRPVLRLGSRIRALGQGERTFGTRVGGPRELVELDEQLDWLGQELQQLEGEKQRFLRHMSHELKTPLTTLREGSDLLAEEVAGPLNDSQQEIVGLLQSNAHELQSLIEQLLDYNRLGQQEPIQPQKLDLRMLVNEALTPHKLQLEQKKIQVRLPEKKVYWHTDRAMLLRILTNLISNAAHYGTANGVLSIQLEPLKNQLLVDVENSGPVIPDDDVPHLFEPFYQGSHKRVGAIKGSGIGLSIAQDAAQALKSELSLHSNQENKVCFRLALSELST</sequence>
<dbReference type="InterPro" id="IPR050398">
    <property type="entry name" value="HssS/ArlS-like"/>
</dbReference>
<dbReference type="InterPro" id="IPR003661">
    <property type="entry name" value="HisK_dim/P_dom"/>
</dbReference>
<comment type="catalytic activity">
    <reaction evidence="1">
        <text>ATP + protein L-histidine = ADP + protein N-phospho-L-histidine.</text>
        <dbReference type="EC" id="2.7.13.3"/>
    </reaction>
</comment>
<dbReference type="Gene3D" id="1.10.287.130">
    <property type="match status" value="1"/>
</dbReference>
<evidence type="ECO:0000256" key="13">
    <source>
        <dbReference type="ARBA" id="ARBA00023136"/>
    </source>
</evidence>
<evidence type="ECO:0000256" key="10">
    <source>
        <dbReference type="ARBA" id="ARBA00022840"/>
    </source>
</evidence>
<evidence type="ECO:0000259" key="15">
    <source>
        <dbReference type="PROSITE" id="PS50885"/>
    </source>
</evidence>
<gene>
    <name evidence="16" type="ORF">IOQ59_14870</name>
</gene>